<dbReference type="Proteomes" id="UP000075635">
    <property type="component" value="Unassembled WGS sequence"/>
</dbReference>
<dbReference type="EMBL" id="JEMB01000686">
    <property type="protein sequence ID" value="KYF94973.1"/>
    <property type="molecule type" value="Genomic_DNA"/>
</dbReference>
<evidence type="ECO:0000313" key="1">
    <source>
        <dbReference type="EMBL" id="KYF94973.1"/>
    </source>
</evidence>
<accession>A0A150SRC0</accession>
<reference evidence="1 2" key="1">
    <citation type="submission" date="2014-02" db="EMBL/GenBank/DDBJ databases">
        <title>The small core and large imbalanced accessory genome model reveals a collaborative survival strategy of Sorangium cellulosum strains in nature.</title>
        <authorList>
            <person name="Han K."/>
            <person name="Peng R."/>
            <person name="Blom J."/>
            <person name="Li Y.-Z."/>
        </authorList>
    </citation>
    <scope>NUCLEOTIDE SEQUENCE [LARGE SCALE GENOMIC DNA]</scope>
    <source>
        <strain evidence="1 2">So0011-07</strain>
    </source>
</reference>
<dbReference type="AlphaFoldDB" id="A0A150SRC0"/>
<comment type="caution">
    <text evidence="1">The sequence shown here is derived from an EMBL/GenBank/DDBJ whole genome shotgun (WGS) entry which is preliminary data.</text>
</comment>
<evidence type="ECO:0000313" key="2">
    <source>
        <dbReference type="Proteomes" id="UP000075635"/>
    </source>
</evidence>
<proteinExistence type="predicted"/>
<protein>
    <submittedName>
        <fullName evidence="1">Uncharacterized protein</fullName>
    </submittedName>
</protein>
<sequence>MSGNATIEIFFAAFIHKKLLAASDGWSYEPGMSKGGLVEFMFKGDERGFGQHSDAQYNSRLWSRVTVQADKIGSLPQPVQGSRSMLRSYKDRSGASLVDLAAGLVSEQPGCKIETWVGPSYRRTRSAKSVVGVPVGPPAAAVTLEWNPWVVESKTASNKSKPPVVKNVDSVTSTIDVECAAAYPFVELAPNIDFDYKLTLSRRGPSRVHVSVDGSHNRFPFYELLICRTPFLQYEPSSSGPSLVNLGVMWKDFVVEAVIRTEKGAASASDARAAR</sequence>
<name>A0A150SRC0_SORCE</name>
<gene>
    <name evidence="1" type="ORF">BE17_14055</name>
</gene>
<organism evidence="1 2">
    <name type="scientific">Sorangium cellulosum</name>
    <name type="common">Polyangium cellulosum</name>
    <dbReference type="NCBI Taxonomy" id="56"/>
    <lineage>
        <taxon>Bacteria</taxon>
        <taxon>Pseudomonadati</taxon>
        <taxon>Myxococcota</taxon>
        <taxon>Polyangia</taxon>
        <taxon>Polyangiales</taxon>
        <taxon>Polyangiaceae</taxon>
        <taxon>Sorangium</taxon>
    </lineage>
</organism>